<dbReference type="AlphaFoldDB" id="A0AA86RG87"/>
<evidence type="ECO:0000313" key="3">
    <source>
        <dbReference type="Proteomes" id="UP001642409"/>
    </source>
</evidence>
<evidence type="ECO:0000313" key="1">
    <source>
        <dbReference type="EMBL" id="CAI9971674.1"/>
    </source>
</evidence>
<dbReference type="EMBL" id="CAXDID020000136">
    <property type="protein sequence ID" value="CAL6037226.1"/>
    <property type="molecule type" value="Genomic_DNA"/>
</dbReference>
<keyword evidence="3" id="KW-1185">Reference proteome</keyword>
<proteinExistence type="predicted"/>
<name>A0AA86RG87_9EUKA</name>
<gene>
    <name evidence="2" type="ORF">HINF_LOCUS36786</name>
    <name evidence="1" type="ORF">HINF_LOCUS59319</name>
</gene>
<dbReference type="EMBL" id="CATOUU010001095">
    <property type="protein sequence ID" value="CAI9971674.1"/>
    <property type="molecule type" value="Genomic_DNA"/>
</dbReference>
<sequence>MPFSIQYIPNVFLSYGAINQAIQIGLSSYYIFIHVSVALRCNSAFQIQPINATRYVENSKRFFPSASRYEKTTRDMVVFQMYSFRSFRSVSSSSTGTPIWLFMASSERVPWALKVVFPSQMQSSQTTVVAVRVSHCSSLESESRNWMNMFPGFRVEQIRRCGSQGTPLASVRLQSQVSLVVLFWIGCWMTVLMPLVSNSNCSWMGIRRQATQALQKRVKRFALAGVFLTRQTLTWEKVVELVVYSPASQPLAHGRIGIFTLVPFSAKTKETARFASITTKQLLGTAMMSMSSQMVQFRRIFWKQPVPLYFVCWMLPTELFTLIRFTSYHSSYIAFCLSTMLLQSAWVSWNVTIVSTLQAYTNLTAGAPGSGKEMSLQWILTTTSLPGRQMEHRFWLVILSRSSNGTKFSSSQYVYAFPRMQLNGEKHSLKDYASSSTNCRTNIL</sequence>
<comment type="caution">
    <text evidence="1">The sequence shown here is derived from an EMBL/GenBank/DDBJ whole genome shotgun (WGS) entry which is preliminary data.</text>
</comment>
<protein>
    <submittedName>
        <fullName evidence="2">Hypothetical_protein</fullName>
    </submittedName>
</protein>
<dbReference type="Proteomes" id="UP001642409">
    <property type="component" value="Unassembled WGS sequence"/>
</dbReference>
<reference evidence="1" key="1">
    <citation type="submission" date="2023-06" db="EMBL/GenBank/DDBJ databases">
        <authorList>
            <person name="Kurt Z."/>
        </authorList>
    </citation>
    <scope>NUCLEOTIDE SEQUENCE</scope>
</reference>
<accession>A0AA86RG87</accession>
<reference evidence="2 3" key="2">
    <citation type="submission" date="2024-07" db="EMBL/GenBank/DDBJ databases">
        <authorList>
            <person name="Akdeniz Z."/>
        </authorList>
    </citation>
    <scope>NUCLEOTIDE SEQUENCE [LARGE SCALE GENOMIC DNA]</scope>
</reference>
<organism evidence="1">
    <name type="scientific">Hexamita inflata</name>
    <dbReference type="NCBI Taxonomy" id="28002"/>
    <lineage>
        <taxon>Eukaryota</taxon>
        <taxon>Metamonada</taxon>
        <taxon>Diplomonadida</taxon>
        <taxon>Hexamitidae</taxon>
        <taxon>Hexamitinae</taxon>
        <taxon>Hexamita</taxon>
    </lineage>
</organism>
<evidence type="ECO:0000313" key="2">
    <source>
        <dbReference type="EMBL" id="CAL6037226.1"/>
    </source>
</evidence>